<keyword evidence="2" id="KW-1185">Reference proteome</keyword>
<accession>A0A936ZJ76</accession>
<protein>
    <submittedName>
        <fullName evidence="1">Uncharacterized protein</fullName>
    </submittedName>
</protein>
<organism evidence="1 2">
    <name type="scientific">Ramlibacter aurantiacus</name>
    <dbReference type="NCBI Taxonomy" id="2801330"/>
    <lineage>
        <taxon>Bacteria</taxon>
        <taxon>Pseudomonadati</taxon>
        <taxon>Pseudomonadota</taxon>
        <taxon>Betaproteobacteria</taxon>
        <taxon>Burkholderiales</taxon>
        <taxon>Comamonadaceae</taxon>
        <taxon>Ramlibacter</taxon>
    </lineage>
</organism>
<dbReference type="Proteomes" id="UP000613011">
    <property type="component" value="Unassembled WGS sequence"/>
</dbReference>
<comment type="caution">
    <text evidence="1">The sequence shown here is derived from an EMBL/GenBank/DDBJ whole genome shotgun (WGS) entry which is preliminary data.</text>
</comment>
<reference evidence="1" key="1">
    <citation type="submission" date="2021-01" db="EMBL/GenBank/DDBJ databases">
        <title>Ramlibacter sp. strain AW1 16S ribosomal RNA gene Genome sequencing and assembly.</title>
        <authorList>
            <person name="Kang M."/>
        </authorList>
    </citation>
    <scope>NUCLEOTIDE SEQUENCE</scope>
    <source>
        <strain evidence="1">AW1</strain>
    </source>
</reference>
<name>A0A936ZJ76_9BURK</name>
<sequence>MTFTSNNPAETLDRSAPVASTAPSWSKLALAQIKLQKHPTRGSGLSNGRYWLSEALLRRAWELFWRNSQYLQRDAIYDTPGLAAPPDWDNWKRGDRIAIGMCFKYFAVHGVLPITLLNPEKTCNFKYRLSDDLARAPASLH</sequence>
<dbReference type="AlphaFoldDB" id="A0A936ZJ76"/>
<gene>
    <name evidence="1" type="ORF">JI739_18670</name>
</gene>
<dbReference type="RefSeq" id="WP_201685461.1">
    <property type="nucleotide sequence ID" value="NZ_JAEQNA010000008.1"/>
</dbReference>
<dbReference type="EMBL" id="JAEQNA010000008">
    <property type="protein sequence ID" value="MBL0422379.1"/>
    <property type="molecule type" value="Genomic_DNA"/>
</dbReference>
<evidence type="ECO:0000313" key="2">
    <source>
        <dbReference type="Proteomes" id="UP000613011"/>
    </source>
</evidence>
<proteinExistence type="predicted"/>
<evidence type="ECO:0000313" key="1">
    <source>
        <dbReference type="EMBL" id="MBL0422379.1"/>
    </source>
</evidence>